<dbReference type="CDD" id="cd04187">
    <property type="entry name" value="DPM1_like_bac"/>
    <property type="match status" value="1"/>
</dbReference>
<evidence type="ECO:0000256" key="1">
    <source>
        <dbReference type="ARBA" id="ARBA00004141"/>
    </source>
</evidence>
<evidence type="ECO:0000256" key="3">
    <source>
        <dbReference type="ARBA" id="ARBA00022676"/>
    </source>
</evidence>
<evidence type="ECO:0000256" key="5">
    <source>
        <dbReference type="ARBA" id="ARBA00022692"/>
    </source>
</evidence>
<dbReference type="SUPFAM" id="SSF53448">
    <property type="entry name" value="Nucleotide-diphospho-sugar transferases"/>
    <property type="match status" value="1"/>
</dbReference>
<sequence>MPGTPQPTHPVLSVVVPMYNEEEVLPLFVERLRPVLDELPVSYEVVAVDDGSSDNTSVLLQRTLRDWPALRVVRLRANSGHQAAISAGLQRSVGDWVVTIDADLQDPPETIARMYDAAVARNVDVVYGVRTDRTADSAFKRHTAGAFYRMMRRLAKLDLSQDAGDFRMMSRSTVDAITALPEHNRVLRLVVPTLGFPSTTVEYRRDARAAGESKYPLSKMIRLTLDSITGYSQAPLRFATWFSLLGFIVAALVLVYVIWSKVSGGTTSGWASTVVILAVFSGLQLLCLGILGEYVGRTYTALQQRPSYYVAYDSEHTGPLHTGETDEPID</sequence>
<comment type="subcellular location">
    <subcellularLocation>
        <location evidence="1">Membrane</location>
        <topology evidence="1">Multi-pass membrane protein</topology>
    </subcellularLocation>
</comment>
<dbReference type="Pfam" id="PF00535">
    <property type="entry name" value="Glycos_transf_2"/>
    <property type="match status" value="1"/>
</dbReference>
<feature type="domain" description="Glycosyltransferase 2-like" evidence="9">
    <location>
        <begin position="13"/>
        <end position="175"/>
    </location>
</feature>
<accession>A0ABW2AFM2</accession>
<evidence type="ECO:0000256" key="2">
    <source>
        <dbReference type="ARBA" id="ARBA00006739"/>
    </source>
</evidence>
<keyword evidence="7 8" id="KW-0472">Membrane</keyword>
<evidence type="ECO:0000256" key="6">
    <source>
        <dbReference type="ARBA" id="ARBA00022989"/>
    </source>
</evidence>
<dbReference type="RefSeq" id="WP_382400424.1">
    <property type="nucleotide sequence ID" value="NZ_JBHSWH010000001.1"/>
</dbReference>
<dbReference type="EC" id="2.4.-.-" evidence="10"/>
<evidence type="ECO:0000313" key="11">
    <source>
        <dbReference type="Proteomes" id="UP001596298"/>
    </source>
</evidence>
<keyword evidence="6 8" id="KW-1133">Transmembrane helix</keyword>
<comment type="caution">
    <text evidence="10">The sequence shown here is derived from an EMBL/GenBank/DDBJ whole genome shotgun (WGS) entry which is preliminary data.</text>
</comment>
<dbReference type="EMBL" id="JBHSWH010000001">
    <property type="protein sequence ID" value="MFC6705359.1"/>
    <property type="molecule type" value="Genomic_DNA"/>
</dbReference>
<keyword evidence="5 8" id="KW-0812">Transmembrane</keyword>
<dbReference type="Gene3D" id="3.90.550.10">
    <property type="entry name" value="Spore Coat Polysaccharide Biosynthesis Protein SpsA, Chain A"/>
    <property type="match status" value="1"/>
</dbReference>
<evidence type="ECO:0000256" key="7">
    <source>
        <dbReference type="ARBA" id="ARBA00023136"/>
    </source>
</evidence>
<proteinExistence type="inferred from homology"/>
<feature type="transmembrane region" description="Helical" evidence="8">
    <location>
        <begin position="238"/>
        <end position="259"/>
    </location>
</feature>
<evidence type="ECO:0000256" key="8">
    <source>
        <dbReference type="SAM" id="Phobius"/>
    </source>
</evidence>
<dbReference type="GO" id="GO:0016757">
    <property type="term" value="F:glycosyltransferase activity"/>
    <property type="evidence" value="ECO:0007669"/>
    <property type="project" value="UniProtKB-KW"/>
</dbReference>
<dbReference type="Proteomes" id="UP001596298">
    <property type="component" value="Unassembled WGS sequence"/>
</dbReference>
<dbReference type="InterPro" id="IPR050256">
    <property type="entry name" value="Glycosyltransferase_2"/>
</dbReference>
<dbReference type="PANTHER" id="PTHR48090:SF1">
    <property type="entry name" value="PROPHAGE BACTOPRENOL GLUCOSYL TRANSFERASE HOMOLOG"/>
    <property type="match status" value="1"/>
</dbReference>
<feature type="transmembrane region" description="Helical" evidence="8">
    <location>
        <begin position="271"/>
        <end position="295"/>
    </location>
</feature>
<evidence type="ECO:0000313" key="10">
    <source>
        <dbReference type="EMBL" id="MFC6705359.1"/>
    </source>
</evidence>
<comment type="similarity">
    <text evidence="2">Belongs to the glycosyltransferase 2 family.</text>
</comment>
<evidence type="ECO:0000259" key="9">
    <source>
        <dbReference type="Pfam" id="PF00535"/>
    </source>
</evidence>
<name>A0ABW2AFM2_9MICO</name>
<keyword evidence="3 10" id="KW-0328">Glycosyltransferase</keyword>
<dbReference type="InterPro" id="IPR029044">
    <property type="entry name" value="Nucleotide-diphossugar_trans"/>
</dbReference>
<dbReference type="PANTHER" id="PTHR48090">
    <property type="entry name" value="UNDECAPRENYL-PHOSPHATE 4-DEOXY-4-FORMAMIDO-L-ARABINOSE TRANSFERASE-RELATED"/>
    <property type="match status" value="1"/>
</dbReference>
<keyword evidence="11" id="KW-1185">Reference proteome</keyword>
<gene>
    <name evidence="10" type="ORF">ACFQDH_08800</name>
</gene>
<protein>
    <submittedName>
        <fullName evidence="10">Glycosyltransferase family 2 protein</fullName>
        <ecNumber evidence="10">2.4.-.-</ecNumber>
    </submittedName>
</protein>
<evidence type="ECO:0000256" key="4">
    <source>
        <dbReference type="ARBA" id="ARBA00022679"/>
    </source>
</evidence>
<reference evidence="11" key="1">
    <citation type="journal article" date="2019" name="Int. J. Syst. Evol. Microbiol.">
        <title>The Global Catalogue of Microorganisms (GCM) 10K type strain sequencing project: providing services to taxonomists for standard genome sequencing and annotation.</title>
        <authorList>
            <consortium name="The Broad Institute Genomics Platform"/>
            <consortium name="The Broad Institute Genome Sequencing Center for Infectious Disease"/>
            <person name="Wu L."/>
            <person name="Ma J."/>
        </authorList>
    </citation>
    <scope>NUCLEOTIDE SEQUENCE [LARGE SCALE GENOMIC DNA]</scope>
    <source>
        <strain evidence="11">CCUG 58127</strain>
    </source>
</reference>
<keyword evidence="4 10" id="KW-0808">Transferase</keyword>
<dbReference type="InterPro" id="IPR001173">
    <property type="entry name" value="Glyco_trans_2-like"/>
</dbReference>
<organism evidence="10 11">
    <name type="scientific">Flexivirga alba</name>
    <dbReference type="NCBI Taxonomy" id="702742"/>
    <lineage>
        <taxon>Bacteria</taxon>
        <taxon>Bacillati</taxon>
        <taxon>Actinomycetota</taxon>
        <taxon>Actinomycetes</taxon>
        <taxon>Micrococcales</taxon>
        <taxon>Dermacoccaceae</taxon>
        <taxon>Flexivirga</taxon>
    </lineage>
</organism>